<evidence type="ECO:0000259" key="9">
    <source>
        <dbReference type="Pfam" id="PF22692"/>
    </source>
</evidence>
<comment type="subcellular location">
    <subcellularLocation>
        <location evidence="1 5">Bacterial flagellum basal body</location>
    </subcellularLocation>
</comment>
<evidence type="ECO:0000259" key="7">
    <source>
        <dbReference type="Pfam" id="PF06429"/>
    </source>
</evidence>
<dbReference type="PANTHER" id="PTHR30435">
    <property type="entry name" value="FLAGELLAR PROTEIN"/>
    <property type="match status" value="1"/>
</dbReference>
<evidence type="ECO:0000256" key="5">
    <source>
        <dbReference type="RuleBase" id="RU362116"/>
    </source>
</evidence>
<accession>A0A2D6YJ90</accession>
<protein>
    <recommendedName>
        <fullName evidence="3 5">Flagellar hook protein FlgE</fullName>
    </recommendedName>
</protein>
<dbReference type="InterPro" id="IPR011491">
    <property type="entry name" value="FlgE_D2"/>
</dbReference>
<keyword evidence="4 5" id="KW-0975">Bacterial flagellum</keyword>
<dbReference type="InterPro" id="IPR010930">
    <property type="entry name" value="Flg_bb/hook_C_dom"/>
</dbReference>
<evidence type="ECO:0000256" key="3">
    <source>
        <dbReference type="ARBA" id="ARBA00019015"/>
    </source>
</evidence>
<evidence type="ECO:0000259" key="6">
    <source>
        <dbReference type="Pfam" id="PF00460"/>
    </source>
</evidence>
<comment type="function">
    <text evidence="5">A flexible structure which links the flagellar filament to the drive apparatus in the basal body.</text>
</comment>
<comment type="caution">
    <text evidence="10">The sequence shown here is derived from an EMBL/GenBank/DDBJ whole genome shotgun (WGS) entry which is preliminary data.</text>
</comment>
<dbReference type="Pfam" id="PF06429">
    <property type="entry name" value="Flg_bbr_C"/>
    <property type="match status" value="1"/>
</dbReference>
<organism evidence="10 11">
    <name type="scientific">SAR324 cluster bacterium</name>
    <dbReference type="NCBI Taxonomy" id="2024889"/>
    <lineage>
        <taxon>Bacteria</taxon>
        <taxon>Deltaproteobacteria</taxon>
        <taxon>SAR324 cluster</taxon>
    </lineage>
</organism>
<feature type="domain" description="Flagellar basal-body/hook protein C-terminal" evidence="7">
    <location>
        <begin position="448"/>
        <end position="492"/>
    </location>
</feature>
<dbReference type="Proteomes" id="UP000226525">
    <property type="component" value="Unassembled WGS sequence"/>
</dbReference>
<reference evidence="11" key="1">
    <citation type="submission" date="2017-09" db="EMBL/GenBank/DDBJ databases">
        <title>The Reconstruction of 2,631 Draft Metagenome-Assembled Genomes from the Global Oceans.</title>
        <authorList>
            <person name="Tully B.J."/>
            <person name="Graham E.D."/>
            <person name="Heidelberg J.F."/>
        </authorList>
    </citation>
    <scope>NUCLEOTIDE SEQUENCE [LARGE SCALE GENOMIC DNA]</scope>
</reference>
<dbReference type="InterPro" id="IPR037925">
    <property type="entry name" value="FlgE/F/G-like"/>
</dbReference>
<name>A0A2D6YJ90_9DELT</name>
<sequence>MALLGSLQTGASGVRTHGKAMAVVGNNIANVNTFGFKRNEVAFEDVMGNEYPQGASFTQVTNGVKIGAVKQDFTQGTFENTSSHTDMAIGGNGFFTLINPRSGQEIYSRNGQFTFDKEGFLSTERGMRVQAIEVDRNTKESKGLPGSLKVLGLVDPPQVTGNGADGTGIRVSANLDSNAVIKDVPFDPTNVRDSMYNFSTSVTVYDRYGDPHTATAAFRKRPDLPEQIDPATGQPIPGTGVINQWEYYLMFDGGSIGQMPGNQIAVGGGFLQFTEDGKLIAATSGSFEAQPGGVDAQGNPLPSGPPRLVPQPVDPETGVPQFAVPFNGETPVVLGVHLGDGYNPDDPTDPRTGLDGLTQFAGQYSVSKANADGNPSGQLENIFVEPDGTVNGVFDTGYSRPVGRLILTKFDNPGKLMQIGDNMLQESLGAGKKVAGEPGTPGFGEVRSKSLEQSNVDLSLEFVKMIESQRAFQANAKTVTATDEMITDLVNMKR</sequence>
<dbReference type="InterPro" id="IPR020013">
    <property type="entry name" value="Flagellar_FlgE/F/G"/>
</dbReference>
<dbReference type="InterPro" id="IPR037058">
    <property type="entry name" value="Falgellar_hook_FlgE_sf"/>
</dbReference>
<dbReference type="GO" id="GO:0005829">
    <property type="term" value="C:cytosol"/>
    <property type="evidence" value="ECO:0007669"/>
    <property type="project" value="TreeGrafter"/>
</dbReference>
<dbReference type="AlphaFoldDB" id="A0A2D6YJ90"/>
<evidence type="ECO:0000256" key="4">
    <source>
        <dbReference type="ARBA" id="ARBA00023143"/>
    </source>
</evidence>
<dbReference type="GO" id="GO:0071978">
    <property type="term" value="P:bacterial-type flagellum-dependent swarming motility"/>
    <property type="evidence" value="ECO:0007669"/>
    <property type="project" value="TreeGrafter"/>
</dbReference>
<evidence type="ECO:0000256" key="1">
    <source>
        <dbReference type="ARBA" id="ARBA00004117"/>
    </source>
</evidence>
<dbReference type="InterPro" id="IPR001444">
    <property type="entry name" value="Flag_bb_rod_N"/>
</dbReference>
<dbReference type="PANTHER" id="PTHR30435:SF1">
    <property type="entry name" value="FLAGELLAR HOOK PROTEIN FLGE"/>
    <property type="match status" value="1"/>
</dbReference>
<dbReference type="Gene3D" id="2.60.98.20">
    <property type="entry name" value="Flagellar hook protein FlgE"/>
    <property type="match status" value="1"/>
</dbReference>
<dbReference type="Pfam" id="PF22692">
    <property type="entry name" value="LlgE_F_G_D1"/>
    <property type="match status" value="1"/>
</dbReference>
<gene>
    <name evidence="10" type="ORF">CMN54_07420</name>
</gene>
<feature type="domain" description="Flagellar hook protein FlgE D2" evidence="8">
    <location>
        <begin position="174"/>
        <end position="373"/>
    </location>
</feature>
<dbReference type="SUPFAM" id="SSF117143">
    <property type="entry name" value="Flagellar hook protein flgE"/>
    <property type="match status" value="1"/>
</dbReference>
<dbReference type="GO" id="GO:0009425">
    <property type="term" value="C:bacterial-type flagellum basal body"/>
    <property type="evidence" value="ECO:0007669"/>
    <property type="project" value="UniProtKB-SubCell"/>
</dbReference>
<feature type="domain" description="Flagellar basal body rod protein N-terminal" evidence="6">
    <location>
        <begin position="7"/>
        <end position="37"/>
    </location>
</feature>
<evidence type="ECO:0000256" key="2">
    <source>
        <dbReference type="ARBA" id="ARBA00009677"/>
    </source>
</evidence>
<dbReference type="InterPro" id="IPR053967">
    <property type="entry name" value="LlgE_F_G-like_D1"/>
</dbReference>
<dbReference type="Pfam" id="PF00460">
    <property type="entry name" value="Flg_bb_rod"/>
    <property type="match status" value="1"/>
</dbReference>
<proteinExistence type="inferred from homology"/>
<comment type="similarity">
    <text evidence="2 5">Belongs to the flagella basal body rod proteins family.</text>
</comment>
<evidence type="ECO:0000313" key="11">
    <source>
        <dbReference type="Proteomes" id="UP000226525"/>
    </source>
</evidence>
<dbReference type="Pfam" id="PF07559">
    <property type="entry name" value="FlgE_D2"/>
    <property type="match status" value="1"/>
</dbReference>
<feature type="domain" description="Flagellar hook protein FlgE/F/G-like D1" evidence="9">
    <location>
        <begin position="88"/>
        <end position="139"/>
    </location>
</feature>
<evidence type="ECO:0000313" key="10">
    <source>
        <dbReference type="EMBL" id="MAH63258.1"/>
    </source>
</evidence>
<dbReference type="EMBL" id="NZEX01000086">
    <property type="protein sequence ID" value="MAH63258.1"/>
    <property type="molecule type" value="Genomic_DNA"/>
</dbReference>
<dbReference type="NCBIfam" id="TIGR03506">
    <property type="entry name" value="FlgEFG_subfam"/>
    <property type="match status" value="1"/>
</dbReference>
<dbReference type="GO" id="GO:0009424">
    <property type="term" value="C:bacterial-type flagellum hook"/>
    <property type="evidence" value="ECO:0007669"/>
    <property type="project" value="TreeGrafter"/>
</dbReference>
<evidence type="ECO:0000259" key="8">
    <source>
        <dbReference type="Pfam" id="PF07559"/>
    </source>
</evidence>